<dbReference type="EMBL" id="CABVQG010000016">
    <property type="protein sequence ID" value="VWC89737.1"/>
    <property type="molecule type" value="Genomic_DNA"/>
</dbReference>
<gene>
    <name evidence="1" type="ORF">BLA17378_04484</name>
</gene>
<keyword evidence="2" id="KW-1185">Reference proteome</keyword>
<organism evidence="1 2">
    <name type="scientific">Burkholderia aenigmatica</name>
    <dbReference type="NCBI Taxonomy" id="2015348"/>
    <lineage>
        <taxon>Bacteria</taxon>
        <taxon>Pseudomonadati</taxon>
        <taxon>Pseudomonadota</taxon>
        <taxon>Betaproteobacteria</taxon>
        <taxon>Burkholderiales</taxon>
        <taxon>Burkholderiaceae</taxon>
        <taxon>Burkholderia</taxon>
        <taxon>Burkholderia cepacia complex</taxon>
    </lineage>
</organism>
<evidence type="ECO:0008006" key="3">
    <source>
        <dbReference type="Google" id="ProtNLM"/>
    </source>
</evidence>
<reference evidence="1 2" key="1">
    <citation type="submission" date="2019-09" db="EMBL/GenBank/DDBJ databases">
        <authorList>
            <person name="Depoorter E."/>
        </authorList>
    </citation>
    <scope>NUCLEOTIDE SEQUENCE [LARGE SCALE GENOMIC DNA]</scope>
    <source>
        <strain evidence="1 2">R-17378</strain>
    </source>
</reference>
<comment type="caution">
    <text evidence="1">The sequence shown here is derived from an EMBL/GenBank/DDBJ whole genome shotgun (WGS) entry which is preliminary data.</text>
</comment>
<evidence type="ECO:0000313" key="2">
    <source>
        <dbReference type="Proteomes" id="UP000494120"/>
    </source>
</evidence>
<protein>
    <recommendedName>
        <fullName evidence="3">Phage tail protein</fullName>
    </recommendedName>
</protein>
<sequence>MINRYALIENGSVINVILWDGGTETWQPPQGMTTTLLPDGSPVSPGYTFDGANFHSPSP</sequence>
<evidence type="ECO:0000313" key="1">
    <source>
        <dbReference type="EMBL" id="VWC89737.1"/>
    </source>
</evidence>
<name>A0ABY6XVH3_9BURK</name>
<accession>A0ABY6XVH3</accession>
<dbReference type="Proteomes" id="UP000494120">
    <property type="component" value="Unassembled WGS sequence"/>
</dbReference>
<proteinExistence type="predicted"/>